<evidence type="ECO:0000313" key="3">
    <source>
        <dbReference type="Proteomes" id="UP001153269"/>
    </source>
</evidence>
<name>A0A9N7UDH3_PLEPL</name>
<evidence type="ECO:0000256" key="1">
    <source>
        <dbReference type="SAM" id="MobiDB-lite"/>
    </source>
</evidence>
<dbReference type="Proteomes" id="UP001153269">
    <property type="component" value="Unassembled WGS sequence"/>
</dbReference>
<evidence type="ECO:0000313" key="2">
    <source>
        <dbReference type="EMBL" id="CAB1428845.1"/>
    </source>
</evidence>
<protein>
    <submittedName>
        <fullName evidence="2">Uncharacterized protein</fullName>
    </submittedName>
</protein>
<dbReference type="EMBL" id="CADEAL010001093">
    <property type="protein sequence ID" value="CAB1428845.1"/>
    <property type="molecule type" value="Genomic_DNA"/>
</dbReference>
<keyword evidence="3" id="KW-1185">Reference proteome</keyword>
<gene>
    <name evidence="2" type="ORF">PLEPLA_LOCUS16820</name>
</gene>
<accession>A0A9N7UDH3</accession>
<dbReference type="AlphaFoldDB" id="A0A9N7UDH3"/>
<feature type="region of interest" description="Disordered" evidence="1">
    <location>
        <begin position="55"/>
        <end position="94"/>
    </location>
</feature>
<proteinExistence type="predicted"/>
<comment type="caution">
    <text evidence="2">The sequence shown here is derived from an EMBL/GenBank/DDBJ whole genome shotgun (WGS) entry which is preliminary data.</text>
</comment>
<feature type="compositionally biased region" description="Basic and acidic residues" evidence="1">
    <location>
        <begin position="71"/>
        <end position="92"/>
    </location>
</feature>
<reference evidence="2" key="1">
    <citation type="submission" date="2020-03" db="EMBL/GenBank/DDBJ databases">
        <authorList>
            <person name="Weist P."/>
        </authorList>
    </citation>
    <scope>NUCLEOTIDE SEQUENCE</scope>
</reference>
<organism evidence="2 3">
    <name type="scientific">Pleuronectes platessa</name>
    <name type="common">European plaice</name>
    <dbReference type="NCBI Taxonomy" id="8262"/>
    <lineage>
        <taxon>Eukaryota</taxon>
        <taxon>Metazoa</taxon>
        <taxon>Chordata</taxon>
        <taxon>Craniata</taxon>
        <taxon>Vertebrata</taxon>
        <taxon>Euteleostomi</taxon>
        <taxon>Actinopterygii</taxon>
        <taxon>Neopterygii</taxon>
        <taxon>Teleostei</taxon>
        <taxon>Neoteleostei</taxon>
        <taxon>Acanthomorphata</taxon>
        <taxon>Carangaria</taxon>
        <taxon>Pleuronectiformes</taxon>
        <taxon>Pleuronectoidei</taxon>
        <taxon>Pleuronectidae</taxon>
        <taxon>Pleuronectes</taxon>
    </lineage>
</organism>
<sequence length="104" mass="11477">MLVSSRYRGFLPEESVACLWPMLTDKSITCLCSDCLGGSSLPEQQGEQLFLLQEEQEPETSAVVSQGVTDSRGDVESDHNPPEEQRTEDVNRNRGFLLLGGAEM</sequence>